<feature type="domain" description="N-acetyltransferase" evidence="1">
    <location>
        <begin position="8"/>
        <end position="157"/>
    </location>
</feature>
<evidence type="ECO:0000259" key="1">
    <source>
        <dbReference type="PROSITE" id="PS51186"/>
    </source>
</evidence>
<accession>A0A212J3F1</accession>
<dbReference type="AlphaFoldDB" id="A0A212J3F1"/>
<sequence>MEDKDMKVEIRQEEACDFPAVYDINLKAFNRKEEARLADRLRLSEGFIPELSLVAIVANKVVGHILFTKISIIDEGRSQDSLALAPMAVSPGMQRRGVGQQLIRYGLDKARELGYKSVVVLGHTEYYPRFGFVPTSKWGIKPPFNVPANVFMAKELVDGGLSDIKGTVKYAREFEEL</sequence>
<dbReference type="GO" id="GO:0016747">
    <property type="term" value="F:acyltransferase activity, transferring groups other than amino-acyl groups"/>
    <property type="evidence" value="ECO:0007669"/>
    <property type="project" value="InterPro"/>
</dbReference>
<dbReference type="RefSeq" id="WP_296938887.1">
    <property type="nucleotide sequence ID" value="NZ_LT599032.1"/>
</dbReference>
<dbReference type="PROSITE" id="PS51186">
    <property type="entry name" value="GNAT"/>
    <property type="match status" value="1"/>
</dbReference>
<evidence type="ECO:0000313" key="2">
    <source>
        <dbReference type="EMBL" id="SBV93960.1"/>
    </source>
</evidence>
<name>A0A212J3F1_9BACT</name>
<protein>
    <recommendedName>
        <fullName evidence="1">N-acetyltransferase domain-containing protein</fullName>
    </recommendedName>
</protein>
<dbReference type="InterPro" id="IPR016181">
    <property type="entry name" value="Acyl_CoA_acyltransferase"/>
</dbReference>
<dbReference type="Pfam" id="PF00583">
    <property type="entry name" value="Acetyltransf_1"/>
    <property type="match status" value="1"/>
</dbReference>
<dbReference type="Gene3D" id="3.40.630.30">
    <property type="match status" value="1"/>
</dbReference>
<dbReference type="InterPro" id="IPR000182">
    <property type="entry name" value="GNAT_dom"/>
</dbReference>
<dbReference type="SUPFAM" id="SSF55729">
    <property type="entry name" value="Acyl-CoA N-acyltransferases (Nat)"/>
    <property type="match status" value="1"/>
</dbReference>
<gene>
    <name evidence="2" type="ORF">KL86DYS1_11005</name>
</gene>
<proteinExistence type="predicted"/>
<organism evidence="2">
    <name type="scientific">uncultured Dysgonomonas sp</name>
    <dbReference type="NCBI Taxonomy" id="206096"/>
    <lineage>
        <taxon>Bacteria</taxon>
        <taxon>Pseudomonadati</taxon>
        <taxon>Bacteroidota</taxon>
        <taxon>Bacteroidia</taxon>
        <taxon>Bacteroidales</taxon>
        <taxon>Dysgonomonadaceae</taxon>
        <taxon>Dysgonomonas</taxon>
        <taxon>environmental samples</taxon>
    </lineage>
</organism>
<dbReference type="EMBL" id="FLUM01000001">
    <property type="protein sequence ID" value="SBV93960.1"/>
    <property type="molecule type" value="Genomic_DNA"/>
</dbReference>
<dbReference type="CDD" id="cd04301">
    <property type="entry name" value="NAT_SF"/>
    <property type="match status" value="1"/>
</dbReference>
<reference evidence="2" key="1">
    <citation type="submission" date="2016-04" db="EMBL/GenBank/DDBJ databases">
        <authorList>
            <person name="Evans L.H."/>
            <person name="Alamgir A."/>
            <person name="Owens N."/>
            <person name="Weber N.D."/>
            <person name="Virtaneva K."/>
            <person name="Barbian K."/>
            <person name="Babar A."/>
            <person name="Rosenke K."/>
        </authorList>
    </citation>
    <scope>NUCLEOTIDE SEQUENCE</scope>
    <source>
        <strain evidence="2">86-1</strain>
    </source>
</reference>